<evidence type="ECO:0000313" key="4">
    <source>
        <dbReference type="Proteomes" id="UP000582213"/>
    </source>
</evidence>
<keyword evidence="3" id="KW-1185">Reference proteome</keyword>
<evidence type="ECO:0000313" key="1">
    <source>
        <dbReference type="EMBL" id="MBB5254487.1"/>
    </source>
</evidence>
<organism evidence="2 3">
    <name type="scientific">Sulfurisphaera ohwakuensis</name>
    <dbReference type="NCBI Taxonomy" id="69656"/>
    <lineage>
        <taxon>Archaea</taxon>
        <taxon>Thermoproteota</taxon>
        <taxon>Thermoprotei</taxon>
        <taxon>Sulfolobales</taxon>
        <taxon>Sulfolobaceae</taxon>
        <taxon>Sulfurisphaera</taxon>
    </lineage>
</organism>
<evidence type="ECO:0000313" key="3">
    <source>
        <dbReference type="Proteomes" id="UP000427373"/>
    </source>
</evidence>
<reference evidence="1 4" key="2">
    <citation type="submission" date="2020-08" db="EMBL/GenBank/DDBJ databases">
        <title>Genomic Encyclopedia of Type Strains, Phase IV (KMG-IV): sequencing the most valuable type-strain genomes for metagenomic binning, comparative biology and taxonomic classification.</title>
        <authorList>
            <person name="Goeker M."/>
        </authorList>
    </citation>
    <scope>NUCLEOTIDE SEQUENCE [LARGE SCALE GENOMIC DNA]</scope>
    <source>
        <strain evidence="1 4">DSM 12421</strain>
    </source>
</reference>
<gene>
    <name evidence="2" type="ORF">D1869_05550</name>
    <name evidence="1" type="ORF">HNQ62_002261</name>
</gene>
<dbReference type="Proteomes" id="UP000427373">
    <property type="component" value="Chromosome"/>
</dbReference>
<name>A0A650CG06_SULOH</name>
<protein>
    <submittedName>
        <fullName evidence="2">Uncharacterized protein</fullName>
    </submittedName>
</protein>
<accession>A0A650CG06</accession>
<evidence type="ECO:0000313" key="2">
    <source>
        <dbReference type="EMBL" id="QGR16709.1"/>
    </source>
</evidence>
<reference evidence="2 3" key="1">
    <citation type="submission" date="2019-10" db="EMBL/GenBank/DDBJ databases">
        <title>Genome Sequences from Six Type Strain Members of the Archaeal Family Sulfolobaceae: Acidianus ambivalens, Acidianus infernus, Metallosphaera prunae, Stygiolobus azoricus, Sulfolobus metallicus, and Sulfurisphaera ohwakuensis.</title>
        <authorList>
            <person name="Counts J.A."/>
            <person name="Kelly R.M."/>
        </authorList>
    </citation>
    <scope>NUCLEOTIDE SEQUENCE [LARGE SCALE GENOMIC DNA]</scope>
    <source>
        <strain evidence="2 3">TA-1</strain>
    </source>
</reference>
<dbReference type="EMBL" id="CP045484">
    <property type="protein sequence ID" value="QGR16709.1"/>
    <property type="molecule type" value="Genomic_DNA"/>
</dbReference>
<dbReference type="KEGG" id="soh:D1869_05550"/>
<dbReference type="EMBL" id="JACHFY010000016">
    <property type="protein sequence ID" value="MBB5254487.1"/>
    <property type="molecule type" value="Genomic_DNA"/>
</dbReference>
<dbReference type="OrthoDB" id="37148at2157"/>
<dbReference type="AlphaFoldDB" id="A0A650CG06"/>
<dbReference type="Proteomes" id="UP000582213">
    <property type="component" value="Unassembled WGS sequence"/>
</dbReference>
<proteinExistence type="predicted"/>
<sequence length="186" mass="22107">MQGNDEERSFEKNSKIRDLVYSINFVRPLPQNLFSTIFMTNSLEFKIGNTNVNLMLDERNNNFVKQIIFTGDEVQKWVEYFLIYLKEKFSLKLEDIVWCYEVYLELESDYNNKKINLNIPSVLPLIGNVTNYGIIITNDQDFKMISRNFTTVQIDKRIRLIKRSQDYINISSLLRDLQDLLDKLKI</sequence>
<dbReference type="RefSeq" id="WP_156014264.1">
    <property type="nucleotide sequence ID" value="NZ_CP045484.1"/>
</dbReference>
<dbReference type="GeneID" id="42800690"/>